<name>A0A182PS32_9DIPT</name>
<sequence>NLGDGGVSQRGGNLGNWGDSLDGQRLTVDDGVESVDGVGSVLNDTAGAIGLNQRVRASDGVSRAGLLLFLVVTGQGILREIERLLRIWFLAEYGSSTYGNVVAVAILRVRVVVIGNLGNNRGGDLGDSRVSQRSGNLSHGTVSSVSRGWVSDGDGVSDGHDGGEDGELCSSSSSKEKGKKHTNSEVNMTSFCLGWTACRSGTPNNPCHATYFECHFEMGDDRYLPFTSREEEPPRNATSHVFMFMLSCIAYRPRPRSGNPFDRNDACRNLGDGRVGEWSSKLGNWSHRLYHTSTTVDDGVESVDRVGSVLNDTLGAIGLDERVRTTHDISGAGLLLAFVVTGQGILARSKI</sequence>
<reference evidence="2" key="2">
    <citation type="submission" date="2020-05" db="UniProtKB">
        <authorList>
            <consortium name="EnsemblMetazoa"/>
        </authorList>
    </citation>
    <scope>IDENTIFICATION</scope>
    <source>
        <strain evidence="2">Epiroticus2</strain>
    </source>
</reference>
<accession>A0A182PS32</accession>
<dbReference type="AlphaFoldDB" id="A0A182PS32"/>
<protein>
    <submittedName>
        <fullName evidence="2">Uncharacterized protein</fullName>
    </submittedName>
</protein>
<evidence type="ECO:0000313" key="3">
    <source>
        <dbReference type="Proteomes" id="UP000075885"/>
    </source>
</evidence>
<evidence type="ECO:0000256" key="1">
    <source>
        <dbReference type="SAM" id="MobiDB-lite"/>
    </source>
</evidence>
<dbReference type="EnsemblMetazoa" id="AEPI009767-RA">
    <property type="protein sequence ID" value="AEPI009767-PA"/>
    <property type="gene ID" value="AEPI009767"/>
</dbReference>
<feature type="compositionally biased region" description="Polar residues" evidence="1">
    <location>
        <begin position="129"/>
        <end position="141"/>
    </location>
</feature>
<proteinExistence type="predicted"/>
<feature type="compositionally biased region" description="Low complexity" evidence="1">
    <location>
        <begin position="142"/>
        <end position="154"/>
    </location>
</feature>
<reference evidence="3" key="1">
    <citation type="submission" date="2013-03" db="EMBL/GenBank/DDBJ databases">
        <title>The Genome Sequence of Anopheles epiroticus epiroticus2.</title>
        <authorList>
            <consortium name="The Broad Institute Genomics Platform"/>
            <person name="Neafsey D.E."/>
            <person name="Howell P."/>
            <person name="Walker B."/>
            <person name="Young S.K."/>
            <person name="Zeng Q."/>
            <person name="Gargeya S."/>
            <person name="Fitzgerald M."/>
            <person name="Haas B."/>
            <person name="Abouelleil A."/>
            <person name="Allen A.W."/>
            <person name="Alvarado L."/>
            <person name="Arachchi H.M."/>
            <person name="Berlin A.M."/>
            <person name="Chapman S.B."/>
            <person name="Gainer-Dewar J."/>
            <person name="Goldberg J."/>
            <person name="Griggs A."/>
            <person name="Gujja S."/>
            <person name="Hansen M."/>
            <person name="Howarth C."/>
            <person name="Imamovic A."/>
            <person name="Ireland A."/>
            <person name="Larimer J."/>
            <person name="McCowan C."/>
            <person name="Murphy C."/>
            <person name="Pearson M."/>
            <person name="Poon T.W."/>
            <person name="Priest M."/>
            <person name="Roberts A."/>
            <person name="Saif S."/>
            <person name="Shea T."/>
            <person name="Sisk P."/>
            <person name="Sykes S."/>
            <person name="Wortman J."/>
            <person name="Nusbaum C."/>
            <person name="Birren B."/>
        </authorList>
    </citation>
    <scope>NUCLEOTIDE SEQUENCE [LARGE SCALE GENOMIC DNA]</scope>
    <source>
        <strain evidence="3">Epiroticus2</strain>
    </source>
</reference>
<keyword evidence="3" id="KW-1185">Reference proteome</keyword>
<dbReference type="Proteomes" id="UP000075885">
    <property type="component" value="Unassembled WGS sequence"/>
</dbReference>
<organism evidence="2 3">
    <name type="scientific">Anopheles epiroticus</name>
    <dbReference type="NCBI Taxonomy" id="199890"/>
    <lineage>
        <taxon>Eukaryota</taxon>
        <taxon>Metazoa</taxon>
        <taxon>Ecdysozoa</taxon>
        <taxon>Arthropoda</taxon>
        <taxon>Hexapoda</taxon>
        <taxon>Insecta</taxon>
        <taxon>Pterygota</taxon>
        <taxon>Neoptera</taxon>
        <taxon>Endopterygota</taxon>
        <taxon>Diptera</taxon>
        <taxon>Nematocera</taxon>
        <taxon>Culicoidea</taxon>
        <taxon>Culicidae</taxon>
        <taxon>Anophelinae</taxon>
        <taxon>Anopheles</taxon>
    </lineage>
</organism>
<feature type="region of interest" description="Disordered" evidence="1">
    <location>
        <begin position="124"/>
        <end position="182"/>
    </location>
</feature>
<dbReference type="VEuPathDB" id="VectorBase:AEPI009767"/>
<evidence type="ECO:0000313" key="2">
    <source>
        <dbReference type="EnsemblMetazoa" id="AEPI009767-PA"/>
    </source>
</evidence>